<organism evidence="2 3">
    <name type="scientific">Halomicronema hongdechloris C2206</name>
    <dbReference type="NCBI Taxonomy" id="1641165"/>
    <lineage>
        <taxon>Bacteria</taxon>
        <taxon>Bacillati</taxon>
        <taxon>Cyanobacteriota</taxon>
        <taxon>Cyanophyceae</taxon>
        <taxon>Nodosilineales</taxon>
        <taxon>Nodosilineaceae</taxon>
        <taxon>Halomicronema</taxon>
    </lineage>
</organism>
<reference evidence="2 3" key="1">
    <citation type="journal article" date="2016" name="Biochim. Biophys. Acta">
        <title>Characterization of red-shifted phycobilisomes isolated from the chlorophyll f-containing cyanobacterium Halomicronema hongdechloris.</title>
        <authorList>
            <person name="Li Y."/>
            <person name="Lin Y."/>
            <person name="Garvey C.J."/>
            <person name="Birch D."/>
            <person name="Corkery R.W."/>
            <person name="Loughlin P.C."/>
            <person name="Scheer H."/>
            <person name="Willows R.D."/>
            <person name="Chen M."/>
        </authorList>
    </citation>
    <scope>NUCLEOTIDE SEQUENCE [LARGE SCALE GENOMIC DNA]</scope>
    <source>
        <strain evidence="2 3">C2206</strain>
    </source>
</reference>
<sequence length="73" mass="8118">MVRLRTPSSMVEFALNGRTEGMGVWATKRVYKKSHAAILRWEQRLADQVESWSPPASEGSEITLKGDEIAADA</sequence>
<dbReference type="STRING" id="1641165.XM38_08360"/>
<evidence type="ECO:0000313" key="3">
    <source>
        <dbReference type="Proteomes" id="UP000191901"/>
    </source>
</evidence>
<name>A0A1Z3HP07_9CYAN</name>
<gene>
    <name evidence="2" type="ORF">XM38_028510</name>
</gene>
<dbReference type="AlphaFoldDB" id="A0A1Z3HP07"/>
<keyword evidence="3" id="KW-1185">Reference proteome</keyword>
<evidence type="ECO:0000313" key="2">
    <source>
        <dbReference type="EMBL" id="ASC71897.1"/>
    </source>
</evidence>
<evidence type="ECO:0000256" key="1">
    <source>
        <dbReference type="SAM" id="MobiDB-lite"/>
    </source>
</evidence>
<accession>A0A1Z3HP07</accession>
<dbReference type="Proteomes" id="UP000191901">
    <property type="component" value="Chromosome"/>
</dbReference>
<dbReference type="KEGG" id="hhg:XM38_028510"/>
<proteinExistence type="predicted"/>
<dbReference type="EMBL" id="CP021983">
    <property type="protein sequence ID" value="ASC71897.1"/>
    <property type="molecule type" value="Genomic_DNA"/>
</dbReference>
<protein>
    <submittedName>
        <fullName evidence="2">Uncharacterized protein</fullName>
    </submittedName>
</protein>
<feature type="region of interest" description="Disordered" evidence="1">
    <location>
        <begin position="51"/>
        <end position="73"/>
    </location>
</feature>
<feature type="compositionally biased region" description="Basic and acidic residues" evidence="1">
    <location>
        <begin position="64"/>
        <end position="73"/>
    </location>
</feature>